<reference evidence="1 2" key="1">
    <citation type="journal article" date="2019" name="PLoS Biol.">
        <title>Sex chromosomes control vertical transmission of feminizing Wolbachia symbionts in an isopod.</title>
        <authorList>
            <person name="Becking T."/>
            <person name="Chebbi M.A."/>
            <person name="Giraud I."/>
            <person name="Moumen B."/>
            <person name="Laverre T."/>
            <person name="Caubet Y."/>
            <person name="Peccoud J."/>
            <person name="Gilbert C."/>
            <person name="Cordaux R."/>
        </authorList>
    </citation>
    <scope>NUCLEOTIDE SEQUENCE [LARGE SCALE GENOMIC DNA]</scope>
    <source>
        <strain evidence="1">ANa2</strain>
        <tissue evidence="1">Whole body excluding digestive tract and cuticle</tissue>
    </source>
</reference>
<dbReference type="Proteomes" id="UP000326759">
    <property type="component" value="Unassembled WGS sequence"/>
</dbReference>
<keyword evidence="2" id="KW-1185">Reference proteome</keyword>
<name>A0A5N5TGR7_9CRUS</name>
<organism evidence="1 2">
    <name type="scientific">Armadillidium nasatum</name>
    <dbReference type="NCBI Taxonomy" id="96803"/>
    <lineage>
        <taxon>Eukaryota</taxon>
        <taxon>Metazoa</taxon>
        <taxon>Ecdysozoa</taxon>
        <taxon>Arthropoda</taxon>
        <taxon>Crustacea</taxon>
        <taxon>Multicrustacea</taxon>
        <taxon>Malacostraca</taxon>
        <taxon>Eumalacostraca</taxon>
        <taxon>Peracarida</taxon>
        <taxon>Isopoda</taxon>
        <taxon>Oniscidea</taxon>
        <taxon>Crinocheta</taxon>
        <taxon>Armadillidiidae</taxon>
        <taxon>Armadillidium</taxon>
    </lineage>
</organism>
<protein>
    <submittedName>
        <fullName evidence="1">Uncharacterized protein</fullName>
    </submittedName>
</protein>
<sequence length="107" mass="12361">MRLQVRLVTEAMLYNSVTVRLADMTQEAFLSPLLDYFVDGEKKIFITKQDDTDVDARILNVSFSVKRPDVSEETFYSLQFLRERVYLQRGTLASLATVQEVWGYAKA</sequence>
<gene>
    <name evidence="1" type="ORF">Anas_05547</name>
</gene>
<accession>A0A5N5TGR7</accession>
<dbReference type="AlphaFoldDB" id="A0A5N5TGR7"/>
<dbReference type="EMBL" id="SEYY01001092">
    <property type="protein sequence ID" value="KAB7505846.1"/>
    <property type="molecule type" value="Genomic_DNA"/>
</dbReference>
<comment type="caution">
    <text evidence="1">The sequence shown here is derived from an EMBL/GenBank/DDBJ whole genome shotgun (WGS) entry which is preliminary data.</text>
</comment>
<proteinExistence type="predicted"/>
<dbReference type="OrthoDB" id="26203at2759"/>
<evidence type="ECO:0000313" key="1">
    <source>
        <dbReference type="EMBL" id="KAB7505846.1"/>
    </source>
</evidence>
<evidence type="ECO:0000313" key="2">
    <source>
        <dbReference type="Proteomes" id="UP000326759"/>
    </source>
</evidence>